<name>A0A1L6MVK2_9BACT</name>
<dbReference type="GO" id="GO:0004175">
    <property type="term" value="F:endopeptidase activity"/>
    <property type="evidence" value="ECO:0007669"/>
    <property type="project" value="UniProtKB-ARBA"/>
</dbReference>
<dbReference type="Proteomes" id="UP000185544">
    <property type="component" value="Chromosome"/>
</dbReference>
<gene>
    <name evidence="3" type="ORF">BCY86_01105</name>
</gene>
<dbReference type="EMBL" id="CP016908">
    <property type="protein sequence ID" value="APR99435.1"/>
    <property type="molecule type" value="Genomic_DNA"/>
</dbReference>
<feature type="transmembrane region" description="Helical" evidence="1">
    <location>
        <begin position="20"/>
        <end position="40"/>
    </location>
</feature>
<feature type="transmembrane region" description="Helical" evidence="1">
    <location>
        <begin position="46"/>
        <end position="63"/>
    </location>
</feature>
<evidence type="ECO:0000313" key="4">
    <source>
        <dbReference type="Proteomes" id="UP000185544"/>
    </source>
</evidence>
<feature type="transmembrane region" description="Helical" evidence="1">
    <location>
        <begin position="102"/>
        <end position="121"/>
    </location>
</feature>
<evidence type="ECO:0000259" key="2">
    <source>
        <dbReference type="Pfam" id="PF02517"/>
    </source>
</evidence>
<dbReference type="GO" id="GO:0080120">
    <property type="term" value="P:CAAX-box protein maturation"/>
    <property type="evidence" value="ECO:0007669"/>
    <property type="project" value="UniProtKB-ARBA"/>
</dbReference>
<reference evidence="3 4" key="1">
    <citation type="submission" date="2016-08" db="EMBL/GenBank/DDBJ databases">
        <title>Identification and validation of antigenic proteins from Pajaroellobacter abortibovis using de-novo genome sequence assembly and reverse vaccinology.</title>
        <authorList>
            <person name="Welly B.T."/>
            <person name="Miller M.R."/>
            <person name="Stott J.L."/>
            <person name="Blanchard M.T."/>
            <person name="Islas-Trejo A.D."/>
            <person name="O'Rourke S.M."/>
            <person name="Young A.E."/>
            <person name="Medrano J.F."/>
            <person name="Van Eenennaam A.L."/>
        </authorList>
    </citation>
    <scope>NUCLEOTIDE SEQUENCE [LARGE SCALE GENOMIC DNA]</scope>
    <source>
        <strain evidence="3 4">BTF92-0548A/99-0131</strain>
    </source>
</reference>
<keyword evidence="4" id="KW-1185">Reference proteome</keyword>
<proteinExistence type="predicted"/>
<dbReference type="STRING" id="1882918.BCY86_01105"/>
<dbReference type="NCBIfam" id="NF040914">
    <property type="entry name" value="Mrt_core"/>
    <property type="match status" value="1"/>
</dbReference>
<accession>A0A1L6MVK2</accession>
<dbReference type="InterPro" id="IPR003675">
    <property type="entry name" value="Rce1/LyrA-like_dom"/>
</dbReference>
<sequence length="246" mass="27456">MSLLDVIENMKHYLVRNPILMEVVMTVSAVTALSALMIHWLPASHATLAVAILFLAATWWHVWRKEDEVVRQAGLQVGGMALSAPLEMWSLGAALFRSIVWALGWMLVIAGPFMIGWRVWWRVENTFVFSAPPLECAELLASQLILVAFPEEAFYRGYVQSRLEQVWSPCWSVGCAKVGPSIWVTSVMFAVAHVVAIPFPERLAVFFPSLLFGWLRARLGGIGAAVWLHAACNCYSDMLGRGYGLY</sequence>
<dbReference type="AlphaFoldDB" id="A0A1L6MVK2"/>
<dbReference type="NCBIfam" id="NF040594">
    <property type="entry name" value="CPBP_fam_mrtC"/>
    <property type="match status" value="1"/>
</dbReference>
<keyword evidence="1" id="KW-0812">Transmembrane</keyword>
<keyword evidence="1" id="KW-0472">Membrane</keyword>
<evidence type="ECO:0000256" key="1">
    <source>
        <dbReference type="SAM" id="Phobius"/>
    </source>
</evidence>
<dbReference type="KEGG" id="pabo:BCY86_01105"/>
<organism evidence="3 4">
    <name type="scientific">Pajaroellobacter abortibovis</name>
    <dbReference type="NCBI Taxonomy" id="1882918"/>
    <lineage>
        <taxon>Bacteria</taxon>
        <taxon>Pseudomonadati</taxon>
        <taxon>Myxococcota</taxon>
        <taxon>Polyangia</taxon>
        <taxon>Polyangiales</taxon>
        <taxon>Polyangiaceae</taxon>
    </lineage>
</organism>
<protein>
    <recommendedName>
        <fullName evidence="2">CAAX prenyl protease 2/Lysostaphin resistance protein A-like domain-containing protein</fullName>
    </recommendedName>
</protein>
<feature type="domain" description="CAAX prenyl protease 2/Lysostaphin resistance protein A-like" evidence="2">
    <location>
        <begin position="140"/>
        <end position="234"/>
    </location>
</feature>
<keyword evidence="1" id="KW-1133">Transmembrane helix</keyword>
<evidence type="ECO:0000313" key="3">
    <source>
        <dbReference type="EMBL" id="APR99435.1"/>
    </source>
</evidence>
<dbReference type="Pfam" id="PF02517">
    <property type="entry name" value="Rce1-like"/>
    <property type="match status" value="1"/>
</dbReference>